<dbReference type="InterPro" id="IPR012349">
    <property type="entry name" value="Split_barrel_FMN-bd"/>
</dbReference>
<dbReference type="GO" id="GO:0010181">
    <property type="term" value="F:FMN binding"/>
    <property type="evidence" value="ECO:0007669"/>
    <property type="project" value="InterPro"/>
</dbReference>
<organism evidence="3 4">
    <name type="scientific">Anaerofustis stercorihominis</name>
    <dbReference type="NCBI Taxonomy" id="214853"/>
    <lineage>
        <taxon>Bacteria</taxon>
        <taxon>Bacillati</taxon>
        <taxon>Bacillota</taxon>
        <taxon>Clostridia</taxon>
        <taxon>Eubacteriales</taxon>
        <taxon>Eubacteriaceae</taxon>
        <taxon>Anaerofustis</taxon>
    </lineage>
</organism>
<dbReference type="InterPro" id="IPR052174">
    <property type="entry name" value="Flavoredoxin"/>
</dbReference>
<evidence type="ECO:0000313" key="3">
    <source>
        <dbReference type="EMBL" id="RGD75094.1"/>
    </source>
</evidence>
<dbReference type="AlphaFoldDB" id="A0A3E3E0K3"/>
<feature type="domain" description="Flavin reductase like" evidence="2">
    <location>
        <begin position="24"/>
        <end position="164"/>
    </location>
</feature>
<proteinExistence type="inferred from homology"/>
<accession>A0A3E3E0K3</accession>
<name>A0A3E3E0K3_9FIRM</name>
<protein>
    <submittedName>
        <fullName evidence="3">Flavin reductase family protein</fullName>
    </submittedName>
</protein>
<dbReference type="GeneID" id="98000611"/>
<dbReference type="PANTHER" id="PTHR43567">
    <property type="entry name" value="FLAVOREDOXIN-RELATED-RELATED"/>
    <property type="match status" value="1"/>
</dbReference>
<reference evidence="3 4" key="1">
    <citation type="submission" date="2018-08" db="EMBL/GenBank/DDBJ databases">
        <title>A genome reference for cultivated species of the human gut microbiota.</title>
        <authorList>
            <person name="Zou Y."/>
            <person name="Xue W."/>
            <person name="Luo G."/>
        </authorList>
    </citation>
    <scope>NUCLEOTIDE SEQUENCE [LARGE SCALE GENOMIC DNA]</scope>
    <source>
        <strain evidence="3 4">AM25-6</strain>
    </source>
</reference>
<evidence type="ECO:0000256" key="1">
    <source>
        <dbReference type="ARBA" id="ARBA00038054"/>
    </source>
</evidence>
<gene>
    <name evidence="3" type="ORF">DW687_01870</name>
</gene>
<dbReference type="Pfam" id="PF01613">
    <property type="entry name" value="Flavin_Reduct"/>
    <property type="match status" value="1"/>
</dbReference>
<dbReference type="SUPFAM" id="SSF50475">
    <property type="entry name" value="FMN-binding split barrel"/>
    <property type="match status" value="1"/>
</dbReference>
<dbReference type="InterPro" id="IPR002563">
    <property type="entry name" value="Flavin_Rdtase-like_dom"/>
</dbReference>
<dbReference type="GO" id="GO:0016646">
    <property type="term" value="F:oxidoreductase activity, acting on the CH-NH group of donors, NAD or NADP as acceptor"/>
    <property type="evidence" value="ECO:0007669"/>
    <property type="project" value="UniProtKB-ARBA"/>
</dbReference>
<evidence type="ECO:0000259" key="2">
    <source>
        <dbReference type="Pfam" id="PF01613"/>
    </source>
</evidence>
<dbReference type="EMBL" id="QUSM01000002">
    <property type="protein sequence ID" value="RGD75094.1"/>
    <property type="molecule type" value="Genomic_DNA"/>
</dbReference>
<dbReference type="PANTHER" id="PTHR43567:SF5">
    <property type="entry name" value="HYPOTHETICAL CYTOSOLIC PROTEIN"/>
    <property type="match status" value="1"/>
</dbReference>
<sequence length="166" mass="19243">METKEAFDLLNKQLPKGVFLNVKNDNKVNTMVIGWATVGRVWGKEIMTVMVRFSRNTYDLIKNADSFTVSVPEYDTIKKEIAFMGTKSGRDFDKYKETGLTLCDAKSVESPIINEAKVHYECKIVYKQSMDPTGIIDYENIEKRFYEGNNDYHMIFYGEILNVYDK</sequence>
<comment type="caution">
    <text evidence="3">The sequence shown here is derived from an EMBL/GenBank/DDBJ whole genome shotgun (WGS) entry which is preliminary data.</text>
</comment>
<dbReference type="RefSeq" id="WP_007050298.1">
    <property type="nucleotide sequence ID" value="NZ_CABKNJ010000001.1"/>
</dbReference>
<dbReference type="Proteomes" id="UP000261212">
    <property type="component" value="Unassembled WGS sequence"/>
</dbReference>
<evidence type="ECO:0000313" key="4">
    <source>
        <dbReference type="Proteomes" id="UP000261212"/>
    </source>
</evidence>
<dbReference type="Gene3D" id="2.30.110.10">
    <property type="entry name" value="Electron Transport, Fmn-binding Protein, Chain A"/>
    <property type="match status" value="1"/>
</dbReference>
<comment type="similarity">
    <text evidence="1">Belongs to the flavoredoxin family.</text>
</comment>